<dbReference type="PANTHER" id="PTHR28255:SF1">
    <property type="entry name" value="UPF0303 PROTEIN YBR137W"/>
    <property type="match status" value="1"/>
</dbReference>
<dbReference type="Proteomes" id="UP000717696">
    <property type="component" value="Unassembled WGS sequence"/>
</dbReference>
<dbReference type="InterPro" id="IPR038084">
    <property type="entry name" value="PduO/GlcC-like_sf"/>
</dbReference>
<evidence type="ECO:0000313" key="1">
    <source>
        <dbReference type="EMBL" id="KAH7128038.1"/>
    </source>
</evidence>
<evidence type="ECO:0000313" key="2">
    <source>
        <dbReference type="Proteomes" id="UP000717696"/>
    </source>
</evidence>
<dbReference type="Gene3D" id="3.30.450.150">
    <property type="entry name" value="Haem-degrading domain"/>
    <property type="match status" value="1"/>
</dbReference>
<gene>
    <name evidence="1" type="ORF">B0J13DRAFT_483550</name>
</gene>
<dbReference type="GO" id="GO:0006620">
    <property type="term" value="P:post-translational protein targeting to endoplasmic reticulum membrane"/>
    <property type="evidence" value="ECO:0007669"/>
    <property type="project" value="TreeGrafter"/>
</dbReference>
<dbReference type="SUPFAM" id="SSF143744">
    <property type="entry name" value="GlcG-like"/>
    <property type="match status" value="1"/>
</dbReference>
<dbReference type="InterPro" id="IPR010371">
    <property type="entry name" value="YBR137W-like"/>
</dbReference>
<accession>A0A9P9DZ13</accession>
<protein>
    <recommendedName>
        <fullName evidence="3">DUF967 domain protein</fullName>
    </recommendedName>
</protein>
<reference evidence="1" key="1">
    <citation type="journal article" date="2021" name="Nat. Commun.">
        <title>Genetic determinants of endophytism in the Arabidopsis root mycobiome.</title>
        <authorList>
            <person name="Mesny F."/>
            <person name="Miyauchi S."/>
            <person name="Thiergart T."/>
            <person name="Pickel B."/>
            <person name="Atanasova L."/>
            <person name="Karlsson M."/>
            <person name="Huettel B."/>
            <person name="Barry K.W."/>
            <person name="Haridas S."/>
            <person name="Chen C."/>
            <person name="Bauer D."/>
            <person name="Andreopoulos W."/>
            <person name="Pangilinan J."/>
            <person name="LaButti K."/>
            <person name="Riley R."/>
            <person name="Lipzen A."/>
            <person name="Clum A."/>
            <person name="Drula E."/>
            <person name="Henrissat B."/>
            <person name="Kohler A."/>
            <person name="Grigoriev I.V."/>
            <person name="Martin F.M."/>
            <person name="Hacquard S."/>
        </authorList>
    </citation>
    <scope>NUCLEOTIDE SEQUENCE</scope>
    <source>
        <strain evidence="1">MPI-CAGE-AT-0021</strain>
    </source>
</reference>
<dbReference type="EMBL" id="JAGMUU010000022">
    <property type="protein sequence ID" value="KAH7128038.1"/>
    <property type="molecule type" value="Genomic_DNA"/>
</dbReference>
<dbReference type="Pfam" id="PF03928">
    <property type="entry name" value="HbpS-like"/>
    <property type="match status" value="1"/>
</dbReference>
<sequence length="194" mass="21284">MSQTVLTRQTSVADALAKVQDAFQNPGEKLPIPHPSSDINELKVAGDSVTLTSFTTEDAIVLGNLLLARLIPYAKDEPSIISIAHANSHIVFQTATGPGTVLENESWVRRKRNTITRFGHSSWYMQCMFQGDSDKFFNLFAIGPEKRIEYAIAGGGVPIRIKGFEGVVASVVVSGLKQEEDHGVIMDVIKENWK</sequence>
<keyword evidence="2" id="KW-1185">Reference proteome</keyword>
<dbReference type="OrthoDB" id="2209940at2759"/>
<proteinExistence type="predicted"/>
<dbReference type="AlphaFoldDB" id="A0A9P9DZ13"/>
<evidence type="ECO:0008006" key="3">
    <source>
        <dbReference type="Google" id="ProtNLM"/>
    </source>
</evidence>
<name>A0A9P9DZ13_9HYPO</name>
<dbReference type="InterPro" id="IPR005624">
    <property type="entry name" value="PduO/GlcC-like"/>
</dbReference>
<dbReference type="PANTHER" id="PTHR28255">
    <property type="match status" value="1"/>
</dbReference>
<comment type="caution">
    <text evidence="1">The sequence shown here is derived from an EMBL/GenBank/DDBJ whole genome shotgun (WGS) entry which is preliminary data.</text>
</comment>
<dbReference type="GO" id="GO:0072380">
    <property type="term" value="C:TRC complex"/>
    <property type="evidence" value="ECO:0007669"/>
    <property type="project" value="TreeGrafter"/>
</dbReference>
<organism evidence="1 2">
    <name type="scientific">Dactylonectria estremocensis</name>
    <dbReference type="NCBI Taxonomy" id="1079267"/>
    <lineage>
        <taxon>Eukaryota</taxon>
        <taxon>Fungi</taxon>
        <taxon>Dikarya</taxon>
        <taxon>Ascomycota</taxon>
        <taxon>Pezizomycotina</taxon>
        <taxon>Sordariomycetes</taxon>
        <taxon>Hypocreomycetidae</taxon>
        <taxon>Hypocreales</taxon>
        <taxon>Nectriaceae</taxon>
        <taxon>Dactylonectria</taxon>
    </lineage>
</organism>